<proteinExistence type="predicted"/>
<accession>A0AAN7UYL2</accession>
<organism evidence="1 2">
    <name type="scientific">Xylaria bambusicola</name>
    <dbReference type="NCBI Taxonomy" id="326684"/>
    <lineage>
        <taxon>Eukaryota</taxon>
        <taxon>Fungi</taxon>
        <taxon>Dikarya</taxon>
        <taxon>Ascomycota</taxon>
        <taxon>Pezizomycotina</taxon>
        <taxon>Sordariomycetes</taxon>
        <taxon>Xylariomycetidae</taxon>
        <taxon>Xylariales</taxon>
        <taxon>Xylariaceae</taxon>
        <taxon>Xylaria</taxon>
    </lineage>
</organism>
<sequence>MKKALDGIRQNAATKGQLVPYIYWNYAFSDQDAFPSYGEENVEKLRNASKKYDPNGMFLTGCPGGFKLFT</sequence>
<reference evidence="1 2" key="1">
    <citation type="submission" date="2023-10" db="EMBL/GenBank/DDBJ databases">
        <title>Draft genome sequence of Xylaria bambusicola isolate GMP-LS, the root and basal stem rot pathogen of sugarcane in Indonesia.</title>
        <authorList>
            <person name="Selvaraj P."/>
            <person name="Muralishankar V."/>
            <person name="Muruganantham S."/>
            <person name="Sp S."/>
            <person name="Haryani S."/>
            <person name="Lau K.J.X."/>
            <person name="Naqvi N.I."/>
        </authorList>
    </citation>
    <scope>NUCLEOTIDE SEQUENCE [LARGE SCALE GENOMIC DNA]</scope>
    <source>
        <strain evidence="1">GMP-LS</strain>
    </source>
</reference>
<protein>
    <recommendedName>
        <fullName evidence="3">Berberine/berberine-like domain-containing protein</fullName>
    </recommendedName>
</protein>
<evidence type="ECO:0000313" key="1">
    <source>
        <dbReference type="EMBL" id="KAK5633089.1"/>
    </source>
</evidence>
<keyword evidence="2" id="KW-1185">Reference proteome</keyword>
<dbReference type="Proteomes" id="UP001305414">
    <property type="component" value="Unassembled WGS sequence"/>
</dbReference>
<name>A0AAN7UYL2_9PEZI</name>
<gene>
    <name evidence="1" type="ORF">RRF57_008803</name>
</gene>
<dbReference type="AlphaFoldDB" id="A0AAN7UYL2"/>
<dbReference type="EMBL" id="JAWHQM010000030">
    <property type="protein sequence ID" value="KAK5633089.1"/>
    <property type="molecule type" value="Genomic_DNA"/>
</dbReference>
<evidence type="ECO:0008006" key="3">
    <source>
        <dbReference type="Google" id="ProtNLM"/>
    </source>
</evidence>
<comment type="caution">
    <text evidence="1">The sequence shown here is derived from an EMBL/GenBank/DDBJ whole genome shotgun (WGS) entry which is preliminary data.</text>
</comment>
<evidence type="ECO:0000313" key="2">
    <source>
        <dbReference type="Proteomes" id="UP001305414"/>
    </source>
</evidence>